<accession>A0A396JLT3</accession>
<evidence type="ECO:0000256" key="1">
    <source>
        <dbReference type="SAM" id="Phobius"/>
    </source>
</evidence>
<comment type="caution">
    <text evidence="2">The sequence shown here is derived from an EMBL/GenBank/DDBJ whole genome shotgun (WGS) entry which is preliminary data.</text>
</comment>
<organism evidence="2 3">
    <name type="scientific">Medicago truncatula</name>
    <name type="common">Barrel medic</name>
    <name type="synonym">Medicago tribuloides</name>
    <dbReference type="NCBI Taxonomy" id="3880"/>
    <lineage>
        <taxon>Eukaryota</taxon>
        <taxon>Viridiplantae</taxon>
        <taxon>Streptophyta</taxon>
        <taxon>Embryophyta</taxon>
        <taxon>Tracheophyta</taxon>
        <taxon>Spermatophyta</taxon>
        <taxon>Magnoliopsida</taxon>
        <taxon>eudicotyledons</taxon>
        <taxon>Gunneridae</taxon>
        <taxon>Pentapetalae</taxon>
        <taxon>rosids</taxon>
        <taxon>fabids</taxon>
        <taxon>Fabales</taxon>
        <taxon>Fabaceae</taxon>
        <taxon>Papilionoideae</taxon>
        <taxon>50 kb inversion clade</taxon>
        <taxon>NPAAA clade</taxon>
        <taxon>Hologalegina</taxon>
        <taxon>IRL clade</taxon>
        <taxon>Trifolieae</taxon>
        <taxon>Medicago</taxon>
    </lineage>
</organism>
<dbReference type="EMBL" id="PSQE01000001">
    <property type="protein sequence ID" value="RHN77621.1"/>
    <property type="molecule type" value="Genomic_DNA"/>
</dbReference>
<gene>
    <name evidence="2" type="ORF">MtrunA17_Chr1g0156751</name>
</gene>
<name>A0A396JLT3_MEDTR</name>
<reference evidence="3" key="1">
    <citation type="journal article" date="2018" name="Nat. Plants">
        <title>Whole-genome landscape of Medicago truncatula symbiotic genes.</title>
        <authorList>
            <person name="Pecrix Y."/>
            <person name="Staton S.E."/>
            <person name="Sallet E."/>
            <person name="Lelandais-Briere C."/>
            <person name="Moreau S."/>
            <person name="Carrere S."/>
            <person name="Blein T."/>
            <person name="Jardinaud M.F."/>
            <person name="Latrasse D."/>
            <person name="Zouine M."/>
            <person name="Zahm M."/>
            <person name="Kreplak J."/>
            <person name="Mayjonade B."/>
            <person name="Satge C."/>
            <person name="Perez M."/>
            <person name="Cauet S."/>
            <person name="Marande W."/>
            <person name="Chantry-Darmon C."/>
            <person name="Lopez-Roques C."/>
            <person name="Bouchez O."/>
            <person name="Berard A."/>
            <person name="Debelle F."/>
            <person name="Munos S."/>
            <person name="Bendahmane A."/>
            <person name="Berges H."/>
            <person name="Niebel A."/>
            <person name="Buitink J."/>
            <person name="Frugier F."/>
            <person name="Benhamed M."/>
            <person name="Crespi M."/>
            <person name="Gouzy J."/>
            <person name="Gamas P."/>
        </authorList>
    </citation>
    <scope>NUCLEOTIDE SEQUENCE [LARGE SCALE GENOMIC DNA]</scope>
    <source>
        <strain evidence="3">cv. Jemalong A17</strain>
    </source>
</reference>
<feature type="transmembrane region" description="Helical" evidence="1">
    <location>
        <begin position="24"/>
        <end position="47"/>
    </location>
</feature>
<keyword evidence="1" id="KW-1133">Transmembrane helix</keyword>
<evidence type="ECO:0000313" key="2">
    <source>
        <dbReference type="EMBL" id="RHN77621.1"/>
    </source>
</evidence>
<keyword evidence="1" id="KW-0472">Membrane</keyword>
<dbReference type="Gramene" id="rna1093">
    <property type="protein sequence ID" value="RHN77621.1"/>
    <property type="gene ID" value="gene1093"/>
</dbReference>
<proteinExistence type="predicted"/>
<protein>
    <recommendedName>
        <fullName evidence="4">Transmembrane protein</fullName>
    </recommendedName>
</protein>
<dbReference type="AlphaFoldDB" id="A0A396JLT3"/>
<evidence type="ECO:0000313" key="3">
    <source>
        <dbReference type="Proteomes" id="UP000265566"/>
    </source>
</evidence>
<evidence type="ECO:0008006" key="4">
    <source>
        <dbReference type="Google" id="ProtNLM"/>
    </source>
</evidence>
<dbReference type="Proteomes" id="UP000265566">
    <property type="component" value="Chromosome 1"/>
</dbReference>
<keyword evidence="1" id="KW-0812">Transmembrane</keyword>
<sequence length="90" mass="10643">MVMSYMGFSRIMPFILRIISKLKYWWVINVAKEICGLLFSIFVFYIFKLIEGTPERVGEVEMQPHKWNWTQKNLKGNVFPSTVLVILITI</sequence>